<sequence length="211" mass="22701">MTDIRRLIASGLVLATMLGLTASPANAQTQETDPTTCAYVAEVSVVMDGQTEAKGFDSSRGDLTPEPSRTTDGCEAADQGGHAPQDDFGSKVFTSKAPTYHKSDTNSTFDAQTNFVAGLPTAFGFKVSQALIKVAISPVSVANATRTPPNCSYNKPGVSVDYLFHWSCSKQEAEVDYRFTGKWVFRVNIGGQTGTATISWKFDYIIYTRIG</sequence>
<comment type="caution">
    <text evidence="3">The sequence shown here is derived from an EMBL/GenBank/DDBJ whole genome shotgun (WGS) entry which is preliminary data.</text>
</comment>
<dbReference type="RefSeq" id="WP_132414601.1">
    <property type="nucleotide sequence ID" value="NZ_SMKA01000292.1"/>
</dbReference>
<reference evidence="3 4" key="1">
    <citation type="submission" date="2019-03" db="EMBL/GenBank/DDBJ databases">
        <title>Draft genome sequences of novel Actinobacteria.</title>
        <authorList>
            <person name="Sahin N."/>
            <person name="Ay H."/>
            <person name="Saygin H."/>
        </authorList>
    </citation>
    <scope>NUCLEOTIDE SEQUENCE [LARGE SCALE GENOMIC DNA]</scope>
    <source>
        <strain evidence="3 4">JCM 30547</strain>
    </source>
</reference>
<dbReference type="OrthoDB" id="4139637at2"/>
<feature type="region of interest" description="Disordered" evidence="1">
    <location>
        <begin position="52"/>
        <end position="88"/>
    </location>
</feature>
<gene>
    <name evidence="3" type="ORF">E1261_38040</name>
</gene>
<evidence type="ECO:0000313" key="4">
    <source>
        <dbReference type="Proteomes" id="UP000295075"/>
    </source>
</evidence>
<name>A0A4R4P3I6_9ACTN</name>
<keyword evidence="4" id="KW-1185">Reference proteome</keyword>
<organism evidence="3 4">
    <name type="scientific">Kribbella albertanoniae</name>
    <dbReference type="NCBI Taxonomy" id="1266829"/>
    <lineage>
        <taxon>Bacteria</taxon>
        <taxon>Bacillati</taxon>
        <taxon>Actinomycetota</taxon>
        <taxon>Actinomycetes</taxon>
        <taxon>Propionibacteriales</taxon>
        <taxon>Kribbellaceae</taxon>
        <taxon>Kribbella</taxon>
    </lineage>
</organism>
<keyword evidence="2" id="KW-0732">Signal</keyword>
<evidence type="ECO:0000256" key="2">
    <source>
        <dbReference type="SAM" id="SignalP"/>
    </source>
</evidence>
<evidence type="ECO:0000256" key="1">
    <source>
        <dbReference type="SAM" id="MobiDB-lite"/>
    </source>
</evidence>
<feature type="signal peptide" evidence="2">
    <location>
        <begin position="1"/>
        <end position="27"/>
    </location>
</feature>
<dbReference type="EMBL" id="SMKA01000292">
    <property type="protein sequence ID" value="TDC16908.1"/>
    <property type="molecule type" value="Genomic_DNA"/>
</dbReference>
<evidence type="ECO:0000313" key="3">
    <source>
        <dbReference type="EMBL" id="TDC16908.1"/>
    </source>
</evidence>
<dbReference type="AlphaFoldDB" id="A0A4R4P3I6"/>
<proteinExistence type="predicted"/>
<dbReference type="Proteomes" id="UP000295075">
    <property type="component" value="Unassembled WGS sequence"/>
</dbReference>
<protein>
    <submittedName>
        <fullName evidence="3">Uncharacterized protein</fullName>
    </submittedName>
</protein>
<feature type="chain" id="PRO_5020835167" evidence="2">
    <location>
        <begin position="28"/>
        <end position="211"/>
    </location>
</feature>
<accession>A0A4R4P3I6</accession>